<name>A0ACB8XJH4_ARCLA</name>
<sequence>MPGFVAIRNVQCCPNLNQLSLSLSRFVRLVSTISSDRSPFSILQSHIRYLLFLSRLLHLWRSHLSYRSPLCVSNDRSPL</sequence>
<evidence type="ECO:0000313" key="1">
    <source>
        <dbReference type="EMBL" id="KAI3667200.1"/>
    </source>
</evidence>
<dbReference type="Proteomes" id="UP001055879">
    <property type="component" value="Linkage Group LG17"/>
</dbReference>
<reference evidence="1 2" key="2">
    <citation type="journal article" date="2022" name="Mol. Ecol. Resour.">
        <title>The genomes of chicory, endive, great burdock and yacon provide insights into Asteraceae paleo-polyploidization history and plant inulin production.</title>
        <authorList>
            <person name="Fan W."/>
            <person name="Wang S."/>
            <person name="Wang H."/>
            <person name="Wang A."/>
            <person name="Jiang F."/>
            <person name="Liu H."/>
            <person name="Zhao H."/>
            <person name="Xu D."/>
            <person name="Zhang Y."/>
        </authorList>
    </citation>
    <scope>NUCLEOTIDE SEQUENCE [LARGE SCALE GENOMIC DNA]</scope>
    <source>
        <strain evidence="2">cv. Niubang</strain>
    </source>
</reference>
<keyword evidence="2" id="KW-1185">Reference proteome</keyword>
<gene>
    <name evidence="1" type="ORF">L6452_42249</name>
</gene>
<evidence type="ECO:0000313" key="2">
    <source>
        <dbReference type="Proteomes" id="UP001055879"/>
    </source>
</evidence>
<dbReference type="EMBL" id="CM042063">
    <property type="protein sequence ID" value="KAI3667200.1"/>
    <property type="molecule type" value="Genomic_DNA"/>
</dbReference>
<proteinExistence type="predicted"/>
<comment type="caution">
    <text evidence="1">The sequence shown here is derived from an EMBL/GenBank/DDBJ whole genome shotgun (WGS) entry which is preliminary data.</text>
</comment>
<protein>
    <submittedName>
        <fullName evidence="1">Uncharacterized protein</fullName>
    </submittedName>
</protein>
<accession>A0ACB8XJH4</accession>
<organism evidence="1 2">
    <name type="scientific">Arctium lappa</name>
    <name type="common">Greater burdock</name>
    <name type="synonym">Lappa major</name>
    <dbReference type="NCBI Taxonomy" id="4217"/>
    <lineage>
        <taxon>Eukaryota</taxon>
        <taxon>Viridiplantae</taxon>
        <taxon>Streptophyta</taxon>
        <taxon>Embryophyta</taxon>
        <taxon>Tracheophyta</taxon>
        <taxon>Spermatophyta</taxon>
        <taxon>Magnoliopsida</taxon>
        <taxon>eudicotyledons</taxon>
        <taxon>Gunneridae</taxon>
        <taxon>Pentapetalae</taxon>
        <taxon>asterids</taxon>
        <taxon>campanulids</taxon>
        <taxon>Asterales</taxon>
        <taxon>Asteraceae</taxon>
        <taxon>Carduoideae</taxon>
        <taxon>Cardueae</taxon>
        <taxon>Arctiinae</taxon>
        <taxon>Arctium</taxon>
    </lineage>
</organism>
<reference evidence="2" key="1">
    <citation type="journal article" date="2022" name="Mol. Ecol. Resour.">
        <title>The genomes of chicory, endive, great burdock and yacon provide insights into Asteraceae palaeo-polyploidization history and plant inulin production.</title>
        <authorList>
            <person name="Fan W."/>
            <person name="Wang S."/>
            <person name="Wang H."/>
            <person name="Wang A."/>
            <person name="Jiang F."/>
            <person name="Liu H."/>
            <person name="Zhao H."/>
            <person name="Xu D."/>
            <person name="Zhang Y."/>
        </authorList>
    </citation>
    <scope>NUCLEOTIDE SEQUENCE [LARGE SCALE GENOMIC DNA]</scope>
    <source>
        <strain evidence="2">cv. Niubang</strain>
    </source>
</reference>